<dbReference type="Pfam" id="PF04434">
    <property type="entry name" value="SWIM"/>
    <property type="match status" value="1"/>
</dbReference>
<evidence type="ECO:0000256" key="2">
    <source>
        <dbReference type="SAM" id="MobiDB-lite"/>
    </source>
</evidence>
<organism evidence="4 5">
    <name type="scientific">Prosthecodimorpha staleyi</name>
    <dbReference type="NCBI Taxonomy" id="2840188"/>
    <lineage>
        <taxon>Bacteria</taxon>
        <taxon>Pseudomonadati</taxon>
        <taxon>Pseudomonadota</taxon>
        <taxon>Alphaproteobacteria</taxon>
        <taxon>Hyphomicrobiales</taxon>
        <taxon>Ancalomicrobiaceae</taxon>
        <taxon>Prosthecodimorpha</taxon>
    </lineage>
</organism>
<keyword evidence="1" id="KW-0863">Zinc-finger</keyword>
<feature type="compositionally biased region" description="Low complexity" evidence="2">
    <location>
        <begin position="106"/>
        <end position="118"/>
    </location>
</feature>
<feature type="region of interest" description="Disordered" evidence="2">
    <location>
        <begin position="106"/>
        <end position="174"/>
    </location>
</feature>
<gene>
    <name evidence="4" type="ORF">KL771_26245</name>
</gene>
<evidence type="ECO:0000259" key="3">
    <source>
        <dbReference type="PROSITE" id="PS50966"/>
    </source>
</evidence>
<name>A0A947D945_9HYPH</name>
<reference evidence="4 5" key="1">
    <citation type="submission" date="2021-06" db="EMBL/GenBank/DDBJ databases">
        <authorList>
            <person name="Grouzdev D.S."/>
            <person name="Koziaeva V."/>
        </authorList>
    </citation>
    <scope>NUCLEOTIDE SEQUENCE [LARGE SCALE GENOMIC DNA]</scope>
    <source>
        <strain evidence="4 5">22</strain>
    </source>
</reference>
<dbReference type="Proteomes" id="UP000766595">
    <property type="component" value="Unassembled WGS sequence"/>
</dbReference>
<keyword evidence="5" id="KW-1185">Reference proteome</keyword>
<evidence type="ECO:0000313" key="5">
    <source>
        <dbReference type="Proteomes" id="UP000766595"/>
    </source>
</evidence>
<protein>
    <submittedName>
        <fullName evidence="4">SWIM zinc finger domain-containing protein</fullName>
    </submittedName>
</protein>
<dbReference type="GO" id="GO:0008270">
    <property type="term" value="F:zinc ion binding"/>
    <property type="evidence" value="ECO:0007669"/>
    <property type="project" value="UniProtKB-KW"/>
</dbReference>
<accession>A0A947D945</accession>
<keyword evidence="1" id="KW-0862">Zinc</keyword>
<proteinExistence type="predicted"/>
<comment type="caution">
    <text evidence="4">The sequence shown here is derived from an EMBL/GenBank/DDBJ whole genome shotgun (WGS) entry which is preliminary data.</text>
</comment>
<evidence type="ECO:0000256" key="1">
    <source>
        <dbReference type="PROSITE-ProRule" id="PRU00325"/>
    </source>
</evidence>
<dbReference type="RefSeq" id="WP_261971490.1">
    <property type="nucleotide sequence ID" value="NZ_JAHHZF010000017.1"/>
</dbReference>
<dbReference type="EMBL" id="JAHHZF010000017">
    <property type="protein sequence ID" value="MBT9292990.1"/>
    <property type="molecule type" value="Genomic_DNA"/>
</dbReference>
<sequence length="631" mass="65234">MTGTRLAAAYRDVTEADLASASSHGLVRRAKADAASGRGVAALSETGEFTFAIDGETARLGVGGLAKSRCSCPSPILCRHRIAAVFALQGQGAGLSDKVPPAAVPTVPADAVPADAAPEVPPRTPKAAGPGRGERPAVPSDDGAASDRPAAVGDRGSAGSAARQPSRRAAAAAVPDWPRRVEALLGRIFATGLSVASDRFDRELADFAAAARAAGRPDVAAGLGTIADGLDRARRRDPASDVRTLLVDLGLAAAAAGRDDAFADGVGNAERRPAEAAAPPLPPDMELIGLGGHLWVAPSGARGVTAAFYDTAAGIIRHATLVRAHGQDPGFEPARGYFDAAVWGHVLADLSGRRFRLQDAVATSRGDIATARHGRVTAAEPWAAAIEAVSAWPVAFDDWSRLQAHLRERLDATAASWEEAIATAILMPSASAPLERDAVRHAVRWPIVDGGGRWLGLEIDAEPAARARIEALGRLTEHGAPWAVVVAAGIRDGRIALTPFALIERTTLALDCARPAAASAASEPTVRIAPPQFAEDRSGTATERLIDDALDRILTLAEQGEAAGPAVHRATAGDLATAVRAAALEPVAGLLDRVVAASDAGLPARWLRVVFALAATRHARLKLPLLRRVRA</sequence>
<dbReference type="InterPro" id="IPR007527">
    <property type="entry name" value="Znf_SWIM"/>
</dbReference>
<dbReference type="AlphaFoldDB" id="A0A947D945"/>
<evidence type="ECO:0000313" key="4">
    <source>
        <dbReference type="EMBL" id="MBT9292990.1"/>
    </source>
</evidence>
<dbReference type="PROSITE" id="PS50966">
    <property type="entry name" value="ZF_SWIM"/>
    <property type="match status" value="1"/>
</dbReference>
<keyword evidence="1" id="KW-0479">Metal-binding</keyword>
<feature type="domain" description="SWIM-type" evidence="3">
    <location>
        <begin position="49"/>
        <end position="89"/>
    </location>
</feature>
<feature type="compositionally biased region" description="Low complexity" evidence="2">
    <location>
        <begin position="155"/>
        <end position="173"/>
    </location>
</feature>